<evidence type="ECO:0000256" key="1">
    <source>
        <dbReference type="SAM" id="Coils"/>
    </source>
</evidence>
<keyword evidence="1" id="KW-0175">Coiled coil</keyword>
<feature type="compositionally biased region" description="Basic and acidic residues" evidence="2">
    <location>
        <begin position="220"/>
        <end position="230"/>
    </location>
</feature>
<dbReference type="SUPFAM" id="SSF58022">
    <property type="entry name" value="XRCC4, C-terminal oligomerization domain"/>
    <property type="match status" value="1"/>
</dbReference>
<evidence type="ECO:0008006" key="5">
    <source>
        <dbReference type="Google" id="ProtNLM"/>
    </source>
</evidence>
<gene>
    <name evidence="3" type="ORF">NA56DRAFT_648377</name>
</gene>
<accession>A0A2J6PUD8</accession>
<dbReference type="EMBL" id="KZ613498">
    <property type="protein sequence ID" value="PMD17631.1"/>
    <property type="molecule type" value="Genomic_DNA"/>
</dbReference>
<dbReference type="Gene3D" id="1.20.5.370">
    <property type="match status" value="1"/>
</dbReference>
<evidence type="ECO:0000256" key="2">
    <source>
        <dbReference type="SAM" id="MobiDB-lite"/>
    </source>
</evidence>
<name>A0A2J6PUD8_9HELO</name>
<evidence type="ECO:0000313" key="3">
    <source>
        <dbReference type="EMBL" id="PMD17631.1"/>
    </source>
</evidence>
<evidence type="ECO:0000313" key="4">
    <source>
        <dbReference type="Proteomes" id="UP000235672"/>
    </source>
</evidence>
<feature type="compositionally biased region" description="Acidic residues" evidence="2">
    <location>
        <begin position="277"/>
        <end position="291"/>
    </location>
</feature>
<feature type="region of interest" description="Disordered" evidence="2">
    <location>
        <begin position="220"/>
        <end position="356"/>
    </location>
</feature>
<dbReference type="PANTHER" id="PTHR42067">
    <property type="entry name" value="YALI0C15378P"/>
    <property type="match status" value="1"/>
</dbReference>
<feature type="compositionally biased region" description="Acidic residues" evidence="2">
    <location>
        <begin position="347"/>
        <end position="356"/>
    </location>
</feature>
<protein>
    <recommendedName>
        <fullName evidence="5">Mitotic apparatus protein p62</fullName>
    </recommendedName>
</protein>
<dbReference type="AlphaFoldDB" id="A0A2J6PUD8"/>
<dbReference type="OrthoDB" id="8064436at2759"/>
<dbReference type="Proteomes" id="UP000235672">
    <property type="component" value="Unassembled WGS sequence"/>
</dbReference>
<feature type="compositionally biased region" description="Acidic residues" evidence="2">
    <location>
        <begin position="251"/>
        <end position="270"/>
    </location>
</feature>
<reference evidence="3 4" key="1">
    <citation type="submission" date="2016-05" db="EMBL/GenBank/DDBJ databases">
        <title>A degradative enzymes factory behind the ericoid mycorrhizal symbiosis.</title>
        <authorList>
            <consortium name="DOE Joint Genome Institute"/>
            <person name="Martino E."/>
            <person name="Morin E."/>
            <person name="Grelet G."/>
            <person name="Kuo A."/>
            <person name="Kohler A."/>
            <person name="Daghino S."/>
            <person name="Barry K."/>
            <person name="Choi C."/>
            <person name="Cichocki N."/>
            <person name="Clum A."/>
            <person name="Copeland A."/>
            <person name="Hainaut M."/>
            <person name="Haridas S."/>
            <person name="Labutti K."/>
            <person name="Lindquist E."/>
            <person name="Lipzen A."/>
            <person name="Khouja H.-R."/>
            <person name="Murat C."/>
            <person name="Ohm R."/>
            <person name="Olson A."/>
            <person name="Spatafora J."/>
            <person name="Veneault-Fourrey C."/>
            <person name="Henrissat B."/>
            <person name="Grigoriev I."/>
            <person name="Martin F."/>
            <person name="Perotto S."/>
        </authorList>
    </citation>
    <scope>NUCLEOTIDE SEQUENCE [LARGE SCALE GENOMIC DNA]</scope>
    <source>
        <strain evidence="3 4">UAMH 7357</strain>
    </source>
</reference>
<feature type="coiled-coil region" evidence="1">
    <location>
        <begin position="141"/>
        <end position="185"/>
    </location>
</feature>
<dbReference type="InterPro" id="IPR014751">
    <property type="entry name" value="XRCC4-like_C"/>
</dbReference>
<proteinExistence type="predicted"/>
<sequence length="356" mass="38982">MDPVVLKIPRVDVPQDESSFVLLHVTSAGARPLDLDLIGTDNDAGFAVSLRHQPSSLGKKKSSVNQEDWEAILAFILVGRVPDHAAITEDVEAEAKVDGNLTITVQKNVQGIKDRLGTIVLAQSQKALDKIDLFEWCGQIITSKETTASELASQRKALQEKDDEVKKLEANYEELVNLKNSHENELLEKFSLLLNEKKLKIRDQQRLLASSNVDPAKLAAVEEDRSERHHSAVPSRKGKRKAGLEIQSHEEESDGFENMDVDEAPNESEQEQPQTPPEDESTADEASEDEAPVATHTRGNGNLRATPAEASSSKAPPPPVEAAVPPKRELPFQKKPAAKPAPVLEGSETESDNDEL</sequence>
<keyword evidence="4" id="KW-1185">Reference proteome</keyword>
<dbReference type="STRING" id="1745343.A0A2J6PUD8"/>
<organism evidence="3 4">
    <name type="scientific">Hyaloscypha hepaticicola</name>
    <dbReference type="NCBI Taxonomy" id="2082293"/>
    <lineage>
        <taxon>Eukaryota</taxon>
        <taxon>Fungi</taxon>
        <taxon>Dikarya</taxon>
        <taxon>Ascomycota</taxon>
        <taxon>Pezizomycotina</taxon>
        <taxon>Leotiomycetes</taxon>
        <taxon>Helotiales</taxon>
        <taxon>Hyaloscyphaceae</taxon>
        <taxon>Hyaloscypha</taxon>
    </lineage>
</organism>
<dbReference type="PANTHER" id="PTHR42067:SF1">
    <property type="entry name" value="MITOTIC APPARATUS PROTEIN P62"/>
    <property type="match status" value="1"/>
</dbReference>